<dbReference type="EMBL" id="KK088417">
    <property type="protein sequence ID" value="EYE96742.1"/>
    <property type="molecule type" value="Genomic_DNA"/>
</dbReference>
<proteinExistence type="predicted"/>
<keyword evidence="1" id="KW-1133">Transmembrane helix</keyword>
<gene>
    <name evidence="2" type="ORF">EURHEDRAFT_452500</name>
</gene>
<keyword evidence="1" id="KW-0472">Membrane</keyword>
<dbReference type="AlphaFoldDB" id="A0A017SIE4"/>
<keyword evidence="1" id="KW-0812">Transmembrane</keyword>
<feature type="transmembrane region" description="Helical" evidence="1">
    <location>
        <begin position="30"/>
        <end position="54"/>
    </location>
</feature>
<dbReference type="Proteomes" id="UP000019804">
    <property type="component" value="Unassembled WGS sequence"/>
</dbReference>
<dbReference type="GeneID" id="63699163"/>
<dbReference type="OrthoDB" id="5230947at2759"/>
<dbReference type="HOGENOM" id="CLU_186255_1_1_1"/>
<name>A0A017SIE4_ASPRC</name>
<dbReference type="RefSeq" id="XP_040640430.1">
    <property type="nucleotide sequence ID" value="XM_040784039.1"/>
</dbReference>
<sequence>MGAVCSCIAGVFQSIGACLRGIVNAIGSVIMAIVNGVVSLCDIIITCLTCGYCGRRKGTRTTRRSRI</sequence>
<organism evidence="2 3">
    <name type="scientific">Aspergillus ruber (strain CBS 135680)</name>
    <dbReference type="NCBI Taxonomy" id="1388766"/>
    <lineage>
        <taxon>Eukaryota</taxon>
        <taxon>Fungi</taxon>
        <taxon>Dikarya</taxon>
        <taxon>Ascomycota</taxon>
        <taxon>Pezizomycotina</taxon>
        <taxon>Eurotiomycetes</taxon>
        <taxon>Eurotiomycetidae</taxon>
        <taxon>Eurotiales</taxon>
        <taxon>Aspergillaceae</taxon>
        <taxon>Aspergillus</taxon>
        <taxon>Aspergillus subgen. Aspergillus</taxon>
    </lineage>
</organism>
<reference evidence="3" key="1">
    <citation type="journal article" date="2014" name="Nat. Commun.">
        <title>Genomic adaptations of the halophilic Dead Sea filamentous fungus Eurotium rubrum.</title>
        <authorList>
            <person name="Kis-Papo T."/>
            <person name="Weig A.R."/>
            <person name="Riley R."/>
            <person name="Persoh D."/>
            <person name="Salamov A."/>
            <person name="Sun H."/>
            <person name="Lipzen A."/>
            <person name="Wasser S.P."/>
            <person name="Rambold G."/>
            <person name="Grigoriev I.V."/>
            <person name="Nevo E."/>
        </authorList>
    </citation>
    <scope>NUCLEOTIDE SEQUENCE [LARGE SCALE GENOMIC DNA]</scope>
    <source>
        <strain evidence="3">CBS 135680</strain>
    </source>
</reference>
<evidence type="ECO:0000313" key="2">
    <source>
        <dbReference type="EMBL" id="EYE96742.1"/>
    </source>
</evidence>
<accession>A0A017SIE4</accession>
<evidence type="ECO:0000256" key="1">
    <source>
        <dbReference type="SAM" id="Phobius"/>
    </source>
</evidence>
<evidence type="ECO:0000313" key="3">
    <source>
        <dbReference type="Proteomes" id="UP000019804"/>
    </source>
</evidence>
<keyword evidence="3" id="KW-1185">Reference proteome</keyword>
<protein>
    <submittedName>
        <fullName evidence="2">Uncharacterized protein</fullName>
    </submittedName>
</protein>